<proteinExistence type="predicted"/>
<accession>A6K5V6</accession>
<dbReference type="EMBL" id="CH474022">
    <property type="protein sequence ID" value="EDL99528.1"/>
    <property type="molecule type" value="Genomic_DNA"/>
</dbReference>
<evidence type="ECO:0000313" key="2">
    <source>
        <dbReference type="Proteomes" id="UP000234681"/>
    </source>
</evidence>
<organism evidence="1 2">
    <name type="scientific">Rattus norvegicus</name>
    <name type="common">Rat</name>
    <dbReference type="NCBI Taxonomy" id="10116"/>
    <lineage>
        <taxon>Eukaryota</taxon>
        <taxon>Metazoa</taxon>
        <taxon>Chordata</taxon>
        <taxon>Craniata</taxon>
        <taxon>Vertebrata</taxon>
        <taxon>Euteleostomi</taxon>
        <taxon>Mammalia</taxon>
        <taxon>Eutheria</taxon>
        <taxon>Euarchontoglires</taxon>
        <taxon>Glires</taxon>
        <taxon>Rodentia</taxon>
        <taxon>Myomorpha</taxon>
        <taxon>Muroidea</taxon>
        <taxon>Muridae</taxon>
        <taxon>Murinae</taxon>
        <taxon>Rattus</taxon>
    </lineage>
</organism>
<evidence type="ECO:0000313" key="1">
    <source>
        <dbReference type="EMBL" id="EDL99528.1"/>
    </source>
</evidence>
<reference evidence="2" key="1">
    <citation type="submission" date="2005-09" db="EMBL/GenBank/DDBJ databases">
        <authorList>
            <person name="Mural R.J."/>
            <person name="Li P.W."/>
            <person name="Adams M.D."/>
            <person name="Amanatides P.G."/>
            <person name="Baden-Tillson H."/>
            <person name="Barnstead M."/>
            <person name="Chin S.H."/>
            <person name="Dew I."/>
            <person name="Evans C.A."/>
            <person name="Ferriera S."/>
            <person name="Flanigan M."/>
            <person name="Fosler C."/>
            <person name="Glodek A."/>
            <person name="Gu Z."/>
            <person name="Holt R.A."/>
            <person name="Jennings D."/>
            <person name="Kraft C.L."/>
            <person name="Lu F."/>
            <person name="Nguyen T."/>
            <person name="Nusskern D.R."/>
            <person name="Pfannkoch C.M."/>
            <person name="Sitter C."/>
            <person name="Sutton G.G."/>
            <person name="Venter J.C."/>
            <person name="Wang Z."/>
            <person name="Woodage T."/>
            <person name="Zheng X.H."/>
            <person name="Zhong F."/>
        </authorList>
    </citation>
    <scope>NUCLEOTIDE SEQUENCE [LARGE SCALE GENOMIC DNA]</scope>
    <source>
        <strain>BN</strain>
        <strain evidence="2">Sprague-Dawley</strain>
    </source>
</reference>
<protein>
    <submittedName>
        <fullName evidence="1">RCG37940</fullName>
    </submittedName>
</protein>
<name>A6K5V6_RAT</name>
<dbReference type="Proteomes" id="UP000234681">
    <property type="component" value="Chromosome 14"/>
</dbReference>
<sequence length="44" mass="5143">MGTVRKGTPRKCFLCKTGSLQCHPALRRHHCKQVRYGQDSWQEN</sequence>
<gene>
    <name evidence="1" type="ORF">rCG_37940</name>
</gene>
<dbReference type="AlphaFoldDB" id="A6K5V6"/>